<evidence type="ECO:0000313" key="1">
    <source>
        <dbReference type="EMBL" id="EFE48275.1"/>
    </source>
</evidence>
<sequence length="58" mass="6546">MAFPCISKTQFGFIGIDNYFLLCIKVSMLPEAEAATLAPDSINKHKAFNIKLTYCRIF</sequence>
<gene>
    <name evidence="1" type="ORF">NEIELOOT_03014</name>
</gene>
<accession>D4DV98</accession>
<proteinExistence type="predicted"/>
<organism evidence="1 2">
    <name type="scientific">Neisseria elongata subsp. glycolytica ATCC 29315</name>
    <dbReference type="NCBI Taxonomy" id="546263"/>
    <lineage>
        <taxon>Bacteria</taxon>
        <taxon>Pseudomonadati</taxon>
        <taxon>Pseudomonadota</taxon>
        <taxon>Betaproteobacteria</taxon>
        <taxon>Neisseriales</taxon>
        <taxon>Neisseriaceae</taxon>
        <taxon>Neisseria</taxon>
    </lineage>
</organism>
<dbReference type="Proteomes" id="UP000005536">
    <property type="component" value="Unassembled WGS sequence"/>
</dbReference>
<reference evidence="1 2" key="1">
    <citation type="submission" date="2010-02" db="EMBL/GenBank/DDBJ databases">
        <authorList>
            <person name="Weinstock G."/>
            <person name="Sodergren E."/>
            <person name="Clifton S."/>
            <person name="Fulton L."/>
            <person name="Fulton B."/>
            <person name="Courtney L."/>
            <person name="Fronick C."/>
            <person name="Harrison M."/>
            <person name="Strong C."/>
            <person name="Farmer C."/>
            <person name="Delahaunty K."/>
            <person name="Markovic C."/>
            <person name="Hall O."/>
            <person name="Minx P."/>
            <person name="Tomlinson C."/>
            <person name="Mitreva M."/>
            <person name="Nelson J."/>
            <person name="Hou S."/>
            <person name="Wollam A."/>
            <person name="Pepin K.H."/>
            <person name="Johnson M."/>
            <person name="Bhonagiri V."/>
            <person name="Zhang X."/>
            <person name="Suruliraj S."/>
            <person name="Warren W."/>
            <person name="Chinwalla A."/>
            <person name="Mardis E.R."/>
            <person name="Wilson R.K."/>
        </authorList>
    </citation>
    <scope>NUCLEOTIDE SEQUENCE [LARGE SCALE GENOMIC DNA]</scope>
    <source>
        <strain evidence="1 2">ATCC 29315</strain>
    </source>
</reference>
<evidence type="ECO:0000313" key="2">
    <source>
        <dbReference type="Proteomes" id="UP000005536"/>
    </source>
</evidence>
<dbReference type="AlphaFoldDB" id="D4DV98"/>
<comment type="caution">
    <text evidence="1">The sequence shown here is derived from an EMBL/GenBank/DDBJ whole genome shotgun (WGS) entry which is preliminary data.</text>
</comment>
<protein>
    <submittedName>
        <fullName evidence="1">Uncharacterized protein</fullName>
    </submittedName>
</protein>
<dbReference type="EMBL" id="ADBF01000257">
    <property type="protein sequence ID" value="EFE48275.1"/>
    <property type="molecule type" value="Genomic_DNA"/>
</dbReference>
<name>D4DV98_NEIEG</name>